<reference evidence="2 3" key="1">
    <citation type="submission" date="2017-04" db="EMBL/GenBank/DDBJ databases">
        <title>Novel microbial lineages endemic to geothermal iron-oxide mats fill important gaps in the evolutionary history of Archaea.</title>
        <authorList>
            <person name="Jay Z.J."/>
            <person name="Beam J.P."/>
            <person name="Dlakic M."/>
            <person name="Rusch D.B."/>
            <person name="Kozubal M.A."/>
            <person name="Inskeep W.P."/>
        </authorList>
    </citation>
    <scope>NUCLEOTIDE SEQUENCE [LARGE SCALE GENOMIC DNA]</scope>
    <source>
        <strain evidence="2">OSP_D</strain>
    </source>
</reference>
<accession>A0A2R6AC64</accession>
<dbReference type="GO" id="GO:0004175">
    <property type="term" value="F:endopeptidase activity"/>
    <property type="evidence" value="ECO:0007669"/>
    <property type="project" value="UniProtKB-ARBA"/>
</dbReference>
<evidence type="ECO:0000256" key="1">
    <source>
        <dbReference type="ARBA" id="ARBA00022942"/>
    </source>
</evidence>
<comment type="caution">
    <text evidence="2">The sequence shown here is derived from an EMBL/GenBank/DDBJ whole genome shotgun (WGS) entry which is preliminary data.</text>
</comment>
<evidence type="ECO:0008006" key="4">
    <source>
        <dbReference type="Google" id="ProtNLM"/>
    </source>
</evidence>
<dbReference type="GO" id="GO:0005839">
    <property type="term" value="C:proteasome core complex"/>
    <property type="evidence" value="ECO:0007669"/>
    <property type="project" value="InterPro"/>
</dbReference>
<keyword evidence="1" id="KW-0647">Proteasome</keyword>
<dbReference type="AlphaFoldDB" id="A0A2R6AC64"/>
<dbReference type="InterPro" id="IPR029055">
    <property type="entry name" value="Ntn_hydrolases_N"/>
</dbReference>
<gene>
    <name evidence="2" type="ORF">B9Q01_02780</name>
</gene>
<dbReference type="SUPFAM" id="SSF56235">
    <property type="entry name" value="N-terminal nucleophile aminohydrolases (Ntn hydrolases)"/>
    <property type="match status" value="1"/>
</dbReference>
<dbReference type="EMBL" id="NEXC01000010">
    <property type="protein sequence ID" value="PSN83992.1"/>
    <property type="molecule type" value="Genomic_DNA"/>
</dbReference>
<dbReference type="Gene3D" id="3.60.20.10">
    <property type="entry name" value="Glutamine Phosphoribosylpyrophosphate, subunit 1, domain 1"/>
    <property type="match status" value="1"/>
</dbReference>
<evidence type="ECO:0000313" key="2">
    <source>
        <dbReference type="EMBL" id="PSN83992.1"/>
    </source>
</evidence>
<name>A0A2R6AC64_9ARCH</name>
<organism evidence="2 3">
    <name type="scientific">Candidatus Marsarchaeota G1 archaeon OSP_D</name>
    <dbReference type="NCBI Taxonomy" id="1978155"/>
    <lineage>
        <taxon>Archaea</taxon>
        <taxon>Candidatus Marsarchaeota</taxon>
        <taxon>Candidatus Marsarchaeota group 1</taxon>
    </lineage>
</organism>
<sequence>MKKMQYSPERFPPFFYGPEGRLIQVEYAAEAVSRGSTTVGIRTDQFAFIASHVRPPRELVDPFDKIFEIDEHVGATGSGYISDMLRLVDELRVEAQQHRLTMGTPIDIYTLSKRIGQFIHEFTLYAVRLPASSLIIAGADQKGVHLYQIDPSGTFSRGSAFAVGKNAERAIDLIVKSYRKDLTLDDARKLAEQAIESAIGEKPLLQTGYIKLDEKVFVKEKY</sequence>
<dbReference type="PANTHER" id="PTHR11599">
    <property type="entry name" value="PROTEASOME SUBUNIT ALPHA/BETA"/>
    <property type="match status" value="1"/>
</dbReference>
<proteinExistence type="predicted"/>
<dbReference type="InterPro" id="IPR001353">
    <property type="entry name" value="Proteasome_sua/b"/>
</dbReference>
<evidence type="ECO:0000313" key="3">
    <source>
        <dbReference type="Proteomes" id="UP000240880"/>
    </source>
</evidence>
<dbReference type="InterPro" id="IPR050115">
    <property type="entry name" value="Proteasome_alpha"/>
</dbReference>
<dbReference type="GO" id="GO:0051603">
    <property type="term" value="P:proteolysis involved in protein catabolic process"/>
    <property type="evidence" value="ECO:0007669"/>
    <property type="project" value="InterPro"/>
</dbReference>
<dbReference type="Pfam" id="PF00227">
    <property type="entry name" value="Proteasome"/>
    <property type="match status" value="1"/>
</dbReference>
<protein>
    <recommendedName>
        <fullName evidence="4">Proteasome subunit alpha</fullName>
    </recommendedName>
</protein>
<dbReference type="Proteomes" id="UP000240880">
    <property type="component" value="Unassembled WGS sequence"/>
</dbReference>